<dbReference type="OrthoDB" id="4274514at2"/>
<dbReference type="EMBL" id="VLJV01000001">
    <property type="protein sequence ID" value="TWH22804.1"/>
    <property type="molecule type" value="Genomic_DNA"/>
</dbReference>
<keyword evidence="4" id="KW-1185">Reference proteome</keyword>
<name>A0A660CK27_9PSEU</name>
<dbReference type="PIRSF" id="PIRSF029958">
    <property type="entry name" value="Necrosis-inducing_protein"/>
    <property type="match status" value="1"/>
</dbReference>
<evidence type="ECO:0000313" key="4">
    <source>
        <dbReference type="Proteomes" id="UP000317303"/>
    </source>
</evidence>
<dbReference type="PANTHER" id="PTHR33657:SF6">
    <property type="entry name" value="SECRETED PROTEIN"/>
    <property type="match status" value="1"/>
</dbReference>
<gene>
    <name evidence="3" type="ORF">JD82_04694</name>
</gene>
<feature type="transmembrane region" description="Helical" evidence="2">
    <location>
        <begin position="55"/>
        <end position="77"/>
    </location>
</feature>
<evidence type="ECO:0000256" key="2">
    <source>
        <dbReference type="SAM" id="Phobius"/>
    </source>
</evidence>
<dbReference type="AlphaFoldDB" id="A0A660CK27"/>
<proteinExistence type="predicted"/>
<dbReference type="InterPro" id="IPR008701">
    <property type="entry name" value="NPP1"/>
</dbReference>
<reference evidence="3 4" key="1">
    <citation type="submission" date="2019-07" db="EMBL/GenBank/DDBJ databases">
        <title>R&amp;d 2014.</title>
        <authorList>
            <person name="Klenk H.-P."/>
        </authorList>
    </citation>
    <scope>NUCLEOTIDE SEQUENCE [LARGE SCALE GENOMIC DNA]</scope>
    <source>
        <strain evidence="3 4">DSM 43194</strain>
    </source>
</reference>
<feature type="compositionally biased region" description="Polar residues" evidence="1">
    <location>
        <begin position="13"/>
        <end position="34"/>
    </location>
</feature>
<dbReference type="Pfam" id="PF05630">
    <property type="entry name" value="NPP1"/>
    <property type="match status" value="1"/>
</dbReference>
<evidence type="ECO:0000256" key="1">
    <source>
        <dbReference type="SAM" id="MobiDB-lite"/>
    </source>
</evidence>
<comment type="caution">
    <text evidence="3">The sequence shown here is derived from an EMBL/GenBank/DDBJ whole genome shotgun (WGS) entry which is preliminary data.</text>
</comment>
<keyword evidence="2" id="KW-1133">Transmembrane helix</keyword>
<evidence type="ECO:0000313" key="3">
    <source>
        <dbReference type="EMBL" id="TWH22804.1"/>
    </source>
</evidence>
<sequence>MDSATAVPDRSSDTSSPATGSTDTGPTATGSPVTSSPRTGRRVPGSRRRLTRPVFALKTVTATALLLAAPMAGVAYAEPPAALPASHAEADGTWQPAFDYDTDGCYPTPAIGPDGTVAEGLNNSGALNGECRDQSDLDNTNSYSRSLCDGDWCAYLYDLYFEKDQAVPGLDAFGHRHDIEHVVVWVNGDEAQYVSVSAHGDYSTYPASEVQWEGTHPKIVYHKDGASTHCFRIASTGDEPPENHYGTWQYPDLVSWDHFPDGIRDTLVAADFGSASLAISDGAFESNLEKAKPEDIPFDPHA</sequence>
<feature type="compositionally biased region" description="Basic residues" evidence="1">
    <location>
        <begin position="39"/>
        <end position="50"/>
    </location>
</feature>
<organism evidence="3 4">
    <name type="scientific">Prauserella rugosa</name>
    <dbReference type="NCBI Taxonomy" id="43354"/>
    <lineage>
        <taxon>Bacteria</taxon>
        <taxon>Bacillati</taxon>
        <taxon>Actinomycetota</taxon>
        <taxon>Actinomycetes</taxon>
        <taxon>Pseudonocardiales</taxon>
        <taxon>Pseudonocardiaceae</taxon>
        <taxon>Prauserella</taxon>
    </lineage>
</organism>
<accession>A0A660CK27</accession>
<keyword evidence="2" id="KW-0472">Membrane</keyword>
<protein>
    <submittedName>
        <fullName evidence="3">Necrosis inducing protein (NPP1)</fullName>
    </submittedName>
</protein>
<feature type="region of interest" description="Disordered" evidence="1">
    <location>
        <begin position="1"/>
        <end position="50"/>
    </location>
</feature>
<dbReference type="PANTHER" id="PTHR33657">
    <property type="entry name" value="DOMAIN PROTEIN, PUTATIVE (AFU_ORTHOLOGUE AFUA_5G00600)-RELATED"/>
    <property type="match status" value="1"/>
</dbReference>
<dbReference type="Proteomes" id="UP000317303">
    <property type="component" value="Unassembled WGS sequence"/>
</dbReference>
<keyword evidence="2" id="KW-0812">Transmembrane</keyword>